<dbReference type="InterPro" id="IPR027417">
    <property type="entry name" value="P-loop_NTPase"/>
</dbReference>
<evidence type="ECO:0000256" key="12">
    <source>
        <dbReference type="PROSITE-ProRule" id="PRU00560"/>
    </source>
</evidence>
<keyword evidence="5 12" id="KW-0067">ATP-binding</keyword>
<dbReference type="EMBL" id="JACVHL010000002">
    <property type="protein sequence ID" value="MCC3803745.1"/>
    <property type="molecule type" value="Genomic_DNA"/>
</dbReference>
<evidence type="ECO:0000256" key="7">
    <source>
        <dbReference type="ARBA" id="ARBA00023235"/>
    </source>
</evidence>
<comment type="catalytic activity">
    <reaction evidence="8">
        <text>Couples ATP hydrolysis with the unwinding of duplex DNA by translocating in the 3'-5' direction.</text>
        <dbReference type="EC" id="5.6.2.4"/>
    </reaction>
</comment>
<dbReference type="AlphaFoldDB" id="A0A9Q3YK77"/>
<dbReference type="InterPro" id="IPR014017">
    <property type="entry name" value="DNA_helicase_UvrD-like_C"/>
</dbReference>
<evidence type="ECO:0000256" key="9">
    <source>
        <dbReference type="ARBA" id="ARBA00034808"/>
    </source>
</evidence>
<dbReference type="Gene3D" id="3.40.50.300">
    <property type="entry name" value="P-loop containing nucleotide triphosphate hydrolases"/>
    <property type="match status" value="3"/>
</dbReference>
<evidence type="ECO:0000256" key="11">
    <source>
        <dbReference type="ARBA" id="ARBA00048988"/>
    </source>
</evidence>
<dbReference type="GO" id="GO:0003677">
    <property type="term" value="F:DNA binding"/>
    <property type="evidence" value="ECO:0007669"/>
    <property type="project" value="UniProtKB-KW"/>
</dbReference>
<dbReference type="InterPro" id="IPR013986">
    <property type="entry name" value="DExx_box_DNA_helicase_dom_sf"/>
</dbReference>
<dbReference type="Pfam" id="PF00580">
    <property type="entry name" value="UvrD-helicase"/>
    <property type="match status" value="1"/>
</dbReference>
<dbReference type="RefSeq" id="WP_228085410.1">
    <property type="nucleotide sequence ID" value="NZ_JACVHL010000002.1"/>
</dbReference>
<dbReference type="GO" id="GO:0016787">
    <property type="term" value="F:hydrolase activity"/>
    <property type="evidence" value="ECO:0007669"/>
    <property type="project" value="UniProtKB-UniRule"/>
</dbReference>
<dbReference type="PANTHER" id="PTHR11070:SF2">
    <property type="entry name" value="ATP-DEPENDENT DNA HELICASE SRS2"/>
    <property type="match status" value="1"/>
</dbReference>
<comment type="catalytic activity">
    <reaction evidence="11">
        <text>ATP + H2O = ADP + phosphate + H(+)</text>
        <dbReference type="Rhea" id="RHEA:13065"/>
        <dbReference type="ChEBI" id="CHEBI:15377"/>
        <dbReference type="ChEBI" id="CHEBI:15378"/>
        <dbReference type="ChEBI" id="CHEBI:30616"/>
        <dbReference type="ChEBI" id="CHEBI:43474"/>
        <dbReference type="ChEBI" id="CHEBI:456216"/>
        <dbReference type="EC" id="5.6.2.4"/>
    </reaction>
</comment>
<evidence type="ECO:0000313" key="15">
    <source>
        <dbReference type="EMBL" id="MCC3803745.1"/>
    </source>
</evidence>
<dbReference type="EC" id="5.6.2.4" evidence="9"/>
<comment type="similarity">
    <text evidence="1">Belongs to the helicase family. UvrD subfamily.</text>
</comment>
<dbReference type="Proteomes" id="UP000726777">
    <property type="component" value="Unassembled WGS sequence"/>
</dbReference>
<feature type="domain" description="UvrD-like helicase C-terminal" evidence="14">
    <location>
        <begin position="265"/>
        <end position="522"/>
    </location>
</feature>
<organism evidence="15 16">
    <name type="scientific">Vibrio parahaemolyticus</name>
    <dbReference type="NCBI Taxonomy" id="670"/>
    <lineage>
        <taxon>Bacteria</taxon>
        <taxon>Pseudomonadati</taxon>
        <taxon>Pseudomonadota</taxon>
        <taxon>Gammaproteobacteria</taxon>
        <taxon>Vibrionales</taxon>
        <taxon>Vibrionaceae</taxon>
        <taxon>Vibrio</taxon>
    </lineage>
</organism>
<dbReference type="InterPro" id="IPR000212">
    <property type="entry name" value="DNA_helicase_UvrD/REP"/>
</dbReference>
<keyword evidence="7" id="KW-0413">Isomerase</keyword>
<evidence type="ECO:0000259" key="14">
    <source>
        <dbReference type="PROSITE" id="PS51217"/>
    </source>
</evidence>
<evidence type="ECO:0000256" key="2">
    <source>
        <dbReference type="ARBA" id="ARBA00022741"/>
    </source>
</evidence>
<evidence type="ECO:0000256" key="3">
    <source>
        <dbReference type="ARBA" id="ARBA00022801"/>
    </source>
</evidence>
<keyword evidence="3 12" id="KW-0378">Hydrolase</keyword>
<evidence type="ECO:0000259" key="13">
    <source>
        <dbReference type="PROSITE" id="PS51198"/>
    </source>
</evidence>
<dbReference type="InterPro" id="IPR014016">
    <property type="entry name" value="UvrD-like_ATP-bd"/>
</dbReference>
<evidence type="ECO:0000313" key="16">
    <source>
        <dbReference type="Proteomes" id="UP000726777"/>
    </source>
</evidence>
<sequence length="600" mass="68637">MSLTDRQQAVVDTRGNCACIALPGSGKSHTCVHHIVERLNTVQNCYYQAISFTRKAAAELRDRIIKEIGLDRYKAQVRVSTFDSLFKQQLKAASNGQKIEIMSNAERHNLIRRVLQHLGLKKLKHQDAARFVDYFGGFIEIPKSEVDANPVGYKVYAQFDAFRREKKMWDFPSIAKVVVKGQESGAIPLLKITHLQIDEFQDTGAIQYRWLKAYANSGVEVITVGDDDQSIYSFRGSNGYENFINFKEDFNPEMHVLNTCFRCKPGILFASKHLIEHNKNRVPKDMKSISEKGGEVLLKPYKDDKIELEEIALCLMEQTNYNEWAVLARTNKRLWNLAALLTAMEVPYRTKETEGLLSNPFVDMVYKIVKSYIKQTKKHAPDILSWLGASEEEIDHSKSAGGLSRRHSMANYQLPIGKDLPENTDERLFFTWNNFISGGLLTKDGIRELDNLITGCRTLNKGEAKLLQITTDIMRSSNQEMFEDSMKTFCKMVENSQKVNDETEEDHDEEAVELLTLHSSKGLQWKRVWIMGCTLGQLPAPPKEEVPDEEAYEAEERRLLFVGMTRAMEQCIMSYSIGKESIFVKEVRPFLDSAEYAQYL</sequence>
<dbReference type="CDD" id="cd17932">
    <property type="entry name" value="DEXQc_UvrD"/>
    <property type="match status" value="1"/>
</dbReference>
<dbReference type="SUPFAM" id="SSF52540">
    <property type="entry name" value="P-loop containing nucleoside triphosphate hydrolases"/>
    <property type="match status" value="1"/>
</dbReference>
<name>A0A9Q3YK77_VIBPH</name>
<comment type="caution">
    <text evidence="15">The sequence shown here is derived from an EMBL/GenBank/DDBJ whole genome shotgun (WGS) entry which is preliminary data.</text>
</comment>
<evidence type="ECO:0000256" key="4">
    <source>
        <dbReference type="ARBA" id="ARBA00022806"/>
    </source>
</evidence>
<gene>
    <name evidence="15" type="ORF">IB292_01725</name>
</gene>
<dbReference type="GO" id="GO:0005524">
    <property type="term" value="F:ATP binding"/>
    <property type="evidence" value="ECO:0007669"/>
    <property type="project" value="UniProtKB-UniRule"/>
</dbReference>
<dbReference type="PROSITE" id="PS51217">
    <property type="entry name" value="UVRD_HELICASE_CTER"/>
    <property type="match status" value="1"/>
</dbReference>
<dbReference type="PANTHER" id="PTHR11070">
    <property type="entry name" value="UVRD / RECB / PCRA DNA HELICASE FAMILY MEMBER"/>
    <property type="match status" value="1"/>
</dbReference>
<evidence type="ECO:0000256" key="6">
    <source>
        <dbReference type="ARBA" id="ARBA00023125"/>
    </source>
</evidence>
<keyword evidence="6" id="KW-0238">DNA-binding</keyword>
<keyword evidence="2 12" id="KW-0547">Nucleotide-binding</keyword>
<reference evidence="15" key="1">
    <citation type="submission" date="2020-09" db="EMBL/GenBank/DDBJ databases">
        <title>Genome sequence of Vibrio parahaemolyticus isolates.</title>
        <authorList>
            <person name="Hammerl J.A."/>
            <person name="Strauch E."/>
        </authorList>
    </citation>
    <scope>NUCLEOTIDE SEQUENCE</scope>
    <source>
        <strain evidence="15">17-VB00146</strain>
    </source>
</reference>
<protein>
    <recommendedName>
        <fullName evidence="9">DNA 3'-5' helicase</fullName>
        <ecNumber evidence="9">5.6.2.4</ecNumber>
    </recommendedName>
    <alternativeName>
        <fullName evidence="10">DNA 3'-5' helicase II</fullName>
    </alternativeName>
</protein>
<dbReference type="PROSITE" id="PS51198">
    <property type="entry name" value="UVRD_HELICASE_ATP_BIND"/>
    <property type="match status" value="1"/>
</dbReference>
<dbReference type="GO" id="GO:0000725">
    <property type="term" value="P:recombinational repair"/>
    <property type="evidence" value="ECO:0007669"/>
    <property type="project" value="TreeGrafter"/>
</dbReference>
<proteinExistence type="inferred from homology"/>
<dbReference type="GO" id="GO:0043138">
    <property type="term" value="F:3'-5' DNA helicase activity"/>
    <property type="evidence" value="ECO:0007669"/>
    <property type="project" value="UniProtKB-EC"/>
</dbReference>
<dbReference type="Gene3D" id="1.10.486.10">
    <property type="entry name" value="PCRA, domain 4"/>
    <property type="match status" value="1"/>
</dbReference>
<feature type="domain" description="UvrD-like helicase ATP-binding" evidence="13">
    <location>
        <begin position="1"/>
        <end position="264"/>
    </location>
</feature>
<evidence type="ECO:0000256" key="5">
    <source>
        <dbReference type="ARBA" id="ARBA00022840"/>
    </source>
</evidence>
<accession>A0A9Q3YK77</accession>
<evidence type="ECO:0000256" key="10">
    <source>
        <dbReference type="ARBA" id="ARBA00034923"/>
    </source>
</evidence>
<evidence type="ECO:0000256" key="8">
    <source>
        <dbReference type="ARBA" id="ARBA00034617"/>
    </source>
</evidence>
<keyword evidence="4 12" id="KW-0347">Helicase</keyword>
<evidence type="ECO:0000256" key="1">
    <source>
        <dbReference type="ARBA" id="ARBA00009922"/>
    </source>
</evidence>
<dbReference type="Gene3D" id="1.10.10.160">
    <property type="match status" value="1"/>
</dbReference>
<feature type="binding site" evidence="12">
    <location>
        <begin position="21"/>
        <end position="28"/>
    </location>
    <ligand>
        <name>ATP</name>
        <dbReference type="ChEBI" id="CHEBI:30616"/>
    </ligand>
</feature>
<dbReference type="Pfam" id="PF13361">
    <property type="entry name" value="UvrD_C"/>
    <property type="match status" value="2"/>
</dbReference>